<feature type="signal peptide" evidence="1">
    <location>
        <begin position="1"/>
        <end position="25"/>
    </location>
</feature>
<dbReference type="RefSeq" id="WP_091567148.1">
    <property type="nucleotide sequence ID" value="NZ_FMZA01000005.1"/>
</dbReference>
<dbReference type="AlphaFoldDB" id="A0A1G6K404"/>
<keyword evidence="3" id="KW-1185">Reference proteome</keyword>
<name>A0A1G6K404_9BACL</name>
<keyword evidence="1" id="KW-0732">Signal</keyword>
<feature type="chain" id="PRO_5011775147" description="Lipoprotein" evidence="1">
    <location>
        <begin position="26"/>
        <end position="298"/>
    </location>
</feature>
<protein>
    <recommendedName>
        <fullName evidence="4">Lipoprotein</fullName>
    </recommendedName>
</protein>
<evidence type="ECO:0000256" key="1">
    <source>
        <dbReference type="SAM" id="SignalP"/>
    </source>
</evidence>
<sequence>MNRLFRYLMIPAMVLLLAACQNSTADSGSPNKEAAEEEKLSVNEVIQKTQEASQQAKGQTLQVEGKQDFNLEAEGQSQGITQSFDMNMELTKDPAAVHLTGTMKSAGETGEMEAYQVGDEFYQSMDGGTTWLKSEGADLNQFGGDQAQNPSKALQKLEELVSKFQGDKNDMFNMKETEDQYVITLNVDKDLKQVKDLYMKQLKGSAVPALKQAGLPVKEDEVKLNNIKQVVYIDKKSFEQEKVDQKTEIEIPLDDGTTSGMITAKQEMTITLKGEYKGTIEVPQEVKDNAQTAPSPEQ</sequence>
<dbReference type="STRING" id="1236220.SAMN04488112_10532"/>
<dbReference type="EMBL" id="FMZA01000005">
    <property type="protein sequence ID" value="SDC25036.1"/>
    <property type="molecule type" value="Genomic_DNA"/>
</dbReference>
<organism evidence="2 3">
    <name type="scientific">Melghirimyces thermohalophilus</name>
    <dbReference type="NCBI Taxonomy" id="1236220"/>
    <lineage>
        <taxon>Bacteria</taxon>
        <taxon>Bacillati</taxon>
        <taxon>Bacillota</taxon>
        <taxon>Bacilli</taxon>
        <taxon>Bacillales</taxon>
        <taxon>Thermoactinomycetaceae</taxon>
        <taxon>Melghirimyces</taxon>
    </lineage>
</organism>
<dbReference type="Pfam" id="PF20316">
    <property type="entry name" value="DUF6612"/>
    <property type="match status" value="1"/>
</dbReference>
<dbReference type="PROSITE" id="PS51257">
    <property type="entry name" value="PROKAR_LIPOPROTEIN"/>
    <property type="match status" value="1"/>
</dbReference>
<reference evidence="2 3" key="1">
    <citation type="submission" date="2016-10" db="EMBL/GenBank/DDBJ databases">
        <authorList>
            <person name="de Groot N.N."/>
        </authorList>
    </citation>
    <scope>NUCLEOTIDE SEQUENCE [LARGE SCALE GENOMIC DNA]</scope>
    <source>
        <strain evidence="2 3">DSM 45514</strain>
    </source>
</reference>
<dbReference type="Gene3D" id="2.50.20.20">
    <property type="match status" value="1"/>
</dbReference>
<dbReference type="InterPro" id="IPR046720">
    <property type="entry name" value="DUF6612"/>
</dbReference>
<evidence type="ECO:0000313" key="2">
    <source>
        <dbReference type="EMBL" id="SDC25036.1"/>
    </source>
</evidence>
<evidence type="ECO:0000313" key="3">
    <source>
        <dbReference type="Proteomes" id="UP000199387"/>
    </source>
</evidence>
<evidence type="ECO:0008006" key="4">
    <source>
        <dbReference type="Google" id="ProtNLM"/>
    </source>
</evidence>
<dbReference type="Proteomes" id="UP000199387">
    <property type="component" value="Unassembled WGS sequence"/>
</dbReference>
<accession>A0A1G6K404</accession>
<dbReference type="OrthoDB" id="1957331at2"/>
<gene>
    <name evidence="2" type="ORF">SAMN04488112_10532</name>
</gene>
<proteinExistence type="predicted"/>